<reference evidence="6 7" key="1">
    <citation type="submission" date="2020-02" db="EMBL/GenBank/DDBJ databases">
        <authorList>
            <person name="Zheng R.K."/>
            <person name="Sun C.M."/>
        </authorList>
    </citation>
    <scope>NUCLEOTIDE SEQUENCE [LARGE SCALE GENOMIC DNA]</scope>
    <source>
        <strain evidence="7">zrk13</strain>
    </source>
</reference>
<name>A0A7L7KR62_9MOLU</name>
<evidence type="ECO:0000256" key="1">
    <source>
        <dbReference type="ARBA" id="ARBA00023015"/>
    </source>
</evidence>
<keyword evidence="2" id="KW-0238">DNA-binding</keyword>
<feature type="domain" description="Cyclic nucleotide-binding" evidence="4">
    <location>
        <begin position="19"/>
        <end position="125"/>
    </location>
</feature>
<evidence type="ECO:0000313" key="7">
    <source>
        <dbReference type="Proteomes" id="UP000514720"/>
    </source>
</evidence>
<gene>
    <name evidence="6" type="ORF">G4Z02_05255</name>
</gene>
<sequence length="205" mass="23505">MLLHQTELFHNTSIDTSPIQIKQYPTKYTIELEGTTCTYIAIVLEGTIGITSYNASGTSIHLQTLHEGMMVGDVLLYGTKDHMYPGNLVTVTPATIATIPYELVDQYLHDDAIFRKNLLTLISQKAYTYSLETKLLSQDTLRDKILHYLTLEQQRQGTNKIQLPMTKEELAKKMHVKRPSLSRELSQMKREGLIDYNRWTITIIE</sequence>
<feature type="domain" description="HTH crp-type" evidence="5">
    <location>
        <begin position="139"/>
        <end position="205"/>
    </location>
</feature>
<dbReference type="InterPro" id="IPR036390">
    <property type="entry name" value="WH_DNA-bd_sf"/>
</dbReference>
<dbReference type="InterPro" id="IPR050397">
    <property type="entry name" value="Env_Response_Regulators"/>
</dbReference>
<dbReference type="PROSITE" id="PS51063">
    <property type="entry name" value="HTH_CRP_2"/>
    <property type="match status" value="1"/>
</dbReference>
<dbReference type="InterPro" id="IPR012318">
    <property type="entry name" value="HTH_CRP"/>
</dbReference>
<dbReference type="Gene3D" id="2.60.120.10">
    <property type="entry name" value="Jelly Rolls"/>
    <property type="match status" value="1"/>
</dbReference>
<dbReference type="EMBL" id="CP048914">
    <property type="protein sequence ID" value="QMS85177.1"/>
    <property type="molecule type" value="Genomic_DNA"/>
</dbReference>
<evidence type="ECO:0000256" key="3">
    <source>
        <dbReference type="ARBA" id="ARBA00023163"/>
    </source>
</evidence>
<dbReference type="Proteomes" id="UP000514720">
    <property type="component" value="Chromosome"/>
</dbReference>
<proteinExistence type="predicted"/>
<keyword evidence="1" id="KW-0805">Transcription regulation</keyword>
<dbReference type="CDD" id="cd00038">
    <property type="entry name" value="CAP_ED"/>
    <property type="match status" value="1"/>
</dbReference>
<dbReference type="SUPFAM" id="SSF46785">
    <property type="entry name" value="Winged helix' DNA-binding domain"/>
    <property type="match status" value="1"/>
</dbReference>
<dbReference type="InterPro" id="IPR014710">
    <property type="entry name" value="RmlC-like_jellyroll"/>
</dbReference>
<evidence type="ECO:0000259" key="4">
    <source>
        <dbReference type="PROSITE" id="PS50042"/>
    </source>
</evidence>
<dbReference type="InterPro" id="IPR018490">
    <property type="entry name" value="cNMP-bd_dom_sf"/>
</dbReference>
<dbReference type="SUPFAM" id="SSF51206">
    <property type="entry name" value="cAMP-binding domain-like"/>
    <property type="match status" value="1"/>
</dbReference>
<dbReference type="GO" id="GO:0005829">
    <property type="term" value="C:cytosol"/>
    <property type="evidence" value="ECO:0007669"/>
    <property type="project" value="TreeGrafter"/>
</dbReference>
<dbReference type="PANTHER" id="PTHR24567:SF58">
    <property type="entry name" value="CYCLIC AMP-BINDING REGULATORY PROTEIN"/>
    <property type="match status" value="1"/>
</dbReference>
<dbReference type="GO" id="GO:0003700">
    <property type="term" value="F:DNA-binding transcription factor activity"/>
    <property type="evidence" value="ECO:0007669"/>
    <property type="project" value="TreeGrafter"/>
</dbReference>
<dbReference type="Pfam" id="PF00027">
    <property type="entry name" value="cNMP_binding"/>
    <property type="match status" value="1"/>
</dbReference>
<dbReference type="KEGG" id="xcl:G4Z02_05255"/>
<organism evidence="6 7">
    <name type="scientific">Candidatus Xianfuyuplasma coldseepsis</name>
    <dbReference type="NCBI Taxonomy" id="2782163"/>
    <lineage>
        <taxon>Bacteria</taxon>
        <taxon>Bacillati</taxon>
        <taxon>Mycoplasmatota</taxon>
        <taxon>Mollicutes</taxon>
        <taxon>Candidatus Izemoplasmatales</taxon>
        <taxon>Candidatus Izemoplasmataceae</taxon>
        <taxon>Candidatus Xianfuyuplasma</taxon>
    </lineage>
</organism>
<accession>A0A7L7KR62</accession>
<evidence type="ECO:0000259" key="5">
    <source>
        <dbReference type="PROSITE" id="PS51063"/>
    </source>
</evidence>
<evidence type="ECO:0000313" key="6">
    <source>
        <dbReference type="EMBL" id="QMS85177.1"/>
    </source>
</evidence>
<dbReference type="PANTHER" id="PTHR24567">
    <property type="entry name" value="CRP FAMILY TRANSCRIPTIONAL REGULATORY PROTEIN"/>
    <property type="match status" value="1"/>
</dbReference>
<keyword evidence="3" id="KW-0804">Transcription</keyword>
<protein>
    <submittedName>
        <fullName evidence="6">Crp/Fnr family transcriptional regulator</fullName>
    </submittedName>
</protein>
<dbReference type="PROSITE" id="PS50042">
    <property type="entry name" value="CNMP_BINDING_3"/>
    <property type="match status" value="1"/>
</dbReference>
<dbReference type="Pfam" id="PF13545">
    <property type="entry name" value="HTH_Crp_2"/>
    <property type="match status" value="1"/>
</dbReference>
<keyword evidence="7" id="KW-1185">Reference proteome</keyword>
<evidence type="ECO:0000256" key="2">
    <source>
        <dbReference type="ARBA" id="ARBA00023125"/>
    </source>
</evidence>
<dbReference type="GO" id="GO:0003677">
    <property type="term" value="F:DNA binding"/>
    <property type="evidence" value="ECO:0007669"/>
    <property type="project" value="UniProtKB-KW"/>
</dbReference>
<dbReference type="AlphaFoldDB" id="A0A7L7KR62"/>
<dbReference type="InterPro" id="IPR000595">
    <property type="entry name" value="cNMP-bd_dom"/>
</dbReference>
<dbReference type="RefSeq" id="WP_258876954.1">
    <property type="nucleotide sequence ID" value="NZ_CP048914.1"/>
</dbReference>